<organism evidence="1 2">
    <name type="scientific">Musa balbisiana</name>
    <name type="common">Banana</name>
    <dbReference type="NCBI Taxonomy" id="52838"/>
    <lineage>
        <taxon>Eukaryota</taxon>
        <taxon>Viridiplantae</taxon>
        <taxon>Streptophyta</taxon>
        <taxon>Embryophyta</taxon>
        <taxon>Tracheophyta</taxon>
        <taxon>Spermatophyta</taxon>
        <taxon>Magnoliopsida</taxon>
        <taxon>Liliopsida</taxon>
        <taxon>Zingiberales</taxon>
        <taxon>Musaceae</taxon>
        <taxon>Musa</taxon>
    </lineage>
</organism>
<gene>
    <name evidence="1" type="ORF">C4D60_Mb07t04720</name>
</gene>
<dbReference type="AlphaFoldDB" id="A0A4S8JD67"/>
<protein>
    <submittedName>
        <fullName evidence="1">Uncharacterized protein</fullName>
    </submittedName>
</protein>
<sequence length="85" mass="9804">MGLKSSHFFWLLVARPSMTIPEVLQRINQYILAEIMIQKVEIGSTTILVDPKRPSVDEDFIDKERDSSTTTYTEIMAMILEIIMI</sequence>
<keyword evidence="2" id="KW-1185">Reference proteome</keyword>
<evidence type="ECO:0000313" key="2">
    <source>
        <dbReference type="Proteomes" id="UP000317650"/>
    </source>
</evidence>
<evidence type="ECO:0000313" key="1">
    <source>
        <dbReference type="EMBL" id="THU59691.1"/>
    </source>
</evidence>
<name>A0A4S8JD67_MUSBA</name>
<dbReference type="Proteomes" id="UP000317650">
    <property type="component" value="Chromosome 7"/>
</dbReference>
<dbReference type="EMBL" id="PYDT01000005">
    <property type="protein sequence ID" value="THU59691.1"/>
    <property type="molecule type" value="Genomic_DNA"/>
</dbReference>
<proteinExistence type="predicted"/>
<accession>A0A4S8JD67</accession>
<reference evidence="1 2" key="1">
    <citation type="journal article" date="2019" name="Nat. Plants">
        <title>Genome sequencing of Musa balbisiana reveals subgenome evolution and function divergence in polyploid bananas.</title>
        <authorList>
            <person name="Yao X."/>
        </authorList>
    </citation>
    <scope>NUCLEOTIDE SEQUENCE [LARGE SCALE GENOMIC DNA]</scope>
    <source>
        <strain evidence="2">cv. DH-PKW</strain>
        <tissue evidence="1">Leaves</tissue>
    </source>
</reference>
<comment type="caution">
    <text evidence="1">The sequence shown here is derived from an EMBL/GenBank/DDBJ whole genome shotgun (WGS) entry which is preliminary data.</text>
</comment>